<comment type="similarity">
    <text evidence="7">Belongs to the mandelate racemase/muconate lactonizing enzyme family. MenC type 2 subfamily.</text>
</comment>
<keyword evidence="2 7" id="KW-0474">Menaquinone biosynthesis</keyword>
<dbReference type="Proteomes" id="UP000683139">
    <property type="component" value="Unassembled WGS sequence"/>
</dbReference>
<dbReference type="EMBL" id="BOSE01000008">
    <property type="protein sequence ID" value="GIP18408.1"/>
    <property type="molecule type" value="Genomic_DNA"/>
</dbReference>
<keyword evidence="3 7" id="KW-0479">Metal-binding</keyword>
<dbReference type="InterPro" id="IPR013342">
    <property type="entry name" value="Mandelate_racemase_C"/>
</dbReference>
<evidence type="ECO:0000256" key="4">
    <source>
        <dbReference type="ARBA" id="ARBA00022842"/>
    </source>
</evidence>
<dbReference type="GO" id="GO:0009234">
    <property type="term" value="P:menaquinone biosynthetic process"/>
    <property type="evidence" value="ECO:0007669"/>
    <property type="project" value="UniProtKB-UniRule"/>
</dbReference>
<dbReference type="InterPro" id="IPR036849">
    <property type="entry name" value="Enolase-like_C_sf"/>
</dbReference>
<reference evidence="9" key="1">
    <citation type="submission" date="2021-03" db="EMBL/GenBank/DDBJ databases">
        <title>Antimicrobial resistance genes in bacteria isolated from Japanese honey, and their potential for conferring macrolide and lincosamide resistance in the American foulbrood pathogen Paenibacillus larvae.</title>
        <authorList>
            <person name="Okamoto M."/>
            <person name="Kumagai M."/>
            <person name="Kanamori H."/>
            <person name="Takamatsu D."/>
        </authorList>
    </citation>
    <scope>NUCLEOTIDE SEQUENCE</scope>
    <source>
        <strain evidence="9">J40TS1</strain>
    </source>
</reference>
<feature type="active site" description="Proton acceptor" evidence="7">
    <location>
        <position position="263"/>
    </location>
</feature>
<dbReference type="SUPFAM" id="SSF54826">
    <property type="entry name" value="Enolase N-terminal domain-like"/>
    <property type="match status" value="1"/>
</dbReference>
<evidence type="ECO:0000313" key="9">
    <source>
        <dbReference type="EMBL" id="GIP18408.1"/>
    </source>
</evidence>
<comment type="function">
    <text evidence="7">Converts 2-succinyl-6-hydroxy-2,4-cyclohexadiene-1-carboxylate (SHCHC) to 2-succinylbenzoate (OSB).</text>
</comment>
<dbReference type="Pfam" id="PF02746">
    <property type="entry name" value="MR_MLE_N"/>
    <property type="match status" value="1"/>
</dbReference>
<sequence>MKIEAVTLHRIRMQLVMPFATSYGTYHDRETIIVQVQDEQGLSGWGECVAFETPWYTEETVQGAWHMLQQFLIPLLLQQPLDDPQQLSGRWKGVRRNPMAKAGLEMAVWDLFAKQQHKPLYQLVGGVNRQPKVGVAIGLQREIPDYFQLIDQYVEQGYERIKVKIKPGSDLSLISALRARYPQLALMADANSAYTLADAEHLQKLDAFGLLMIEQPLAVDDIIDHAKLQRELQTPICLDESIVSYDDARHALELESCRVINVKLGRVGGWNEALRIHQLCQEKNVRLWCGGMLETGIGRAHNMALASLPGFTLPGDISASSRYWERDIIAPEVTVAGGRVTLPDLPGIGFAVDQRFLHSLTLDKLVVQAADAQPM</sequence>
<name>A0A919YX57_9BACL</name>
<dbReference type="SFLD" id="SFLDF00009">
    <property type="entry name" value="o-succinylbenzoate_synthase"/>
    <property type="match status" value="1"/>
</dbReference>
<keyword evidence="4 7" id="KW-0460">Magnesium</keyword>
<dbReference type="GO" id="GO:0016854">
    <property type="term" value="F:racemase and epimerase activity"/>
    <property type="evidence" value="ECO:0007669"/>
    <property type="project" value="UniProtKB-ARBA"/>
</dbReference>
<comment type="caution">
    <text evidence="9">The sequence shown here is derived from an EMBL/GenBank/DDBJ whole genome shotgun (WGS) entry which is preliminary data.</text>
</comment>
<dbReference type="SFLD" id="SFLDS00001">
    <property type="entry name" value="Enolase"/>
    <property type="match status" value="1"/>
</dbReference>
<feature type="domain" description="Mandelate racemase/muconate lactonizing enzyme C-terminal" evidence="8">
    <location>
        <begin position="143"/>
        <end position="235"/>
    </location>
</feature>
<dbReference type="InterPro" id="IPR029017">
    <property type="entry name" value="Enolase-like_N"/>
</dbReference>
<feature type="binding site" evidence="7">
    <location>
        <position position="189"/>
    </location>
    <ligand>
        <name>Mg(2+)</name>
        <dbReference type="ChEBI" id="CHEBI:18420"/>
    </ligand>
</feature>
<evidence type="ECO:0000256" key="3">
    <source>
        <dbReference type="ARBA" id="ARBA00022723"/>
    </source>
</evidence>
<evidence type="ECO:0000259" key="8">
    <source>
        <dbReference type="SMART" id="SM00922"/>
    </source>
</evidence>
<dbReference type="RefSeq" id="WP_281425657.1">
    <property type="nucleotide sequence ID" value="NZ_BOSE01000008.1"/>
</dbReference>
<feature type="active site" description="Proton donor" evidence="7">
    <location>
        <position position="164"/>
    </location>
</feature>
<evidence type="ECO:0000256" key="7">
    <source>
        <dbReference type="HAMAP-Rule" id="MF_01933"/>
    </source>
</evidence>
<evidence type="ECO:0000256" key="1">
    <source>
        <dbReference type="ARBA" id="ARBA00001968"/>
    </source>
</evidence>
<organism evidence="9 10">
    <name type="scientific">Paenibacillus montaniterrae</name>
    <dbReference type="NCBI Taxonomy" id="429341"/>
    <lineage>
        <taxon>Bacteria</taxon>
        <taxon>Bacillati</taxon>
        <taxon>Bacillota</taxon>
        <taxon>Bacilli</taxon>
        <taxon>Bacillales</taxon>
        <taxon>Paenibacillaceae</taxon>
        <taxon>Paenibacillus</taxon>
    </lineage>
</organism>
<dbReference type="AlphaFoldDB" id="A0A919YX57"/>
<dbReference type="InterPro" id="IPR047585">
    <property type="entry name" value="MenC"/>
</dbReference>
<dbReference type="PANTHER" id="PTHR48073">
    <property type="entry name" value="O-SUCCINYLBENZOATE SYNTHASE-RELATED"/>
    <property type="match status" value="1"/>
</dbReference>
<accession>A0A919YX57</accession>
<dbReference type="GO" id="GO:0000287">
    <property type="term" value="F:magnesium ion binding"/>
    <property type="evidence" value="ECO:0007669"/>
    <property type="project" value="UniProtKB-UniRule"/>
</dbReference>
<evidence type="ECO:0000256" key="5">
    <source>
        <dbReference type="ARBA" id="ARBA00023239"/>
    </source>
</evidence>
<dbReference type="SFLD" id="SFLDG00180">
    <property type="entry name" value="muconate_cycloisomerase"/>
    <property type="match status" value="1"/>
</dbReference>
<dbReference type="Gene3D" id="3.30.390.10">
    <property type="entry name" value="Enolase-like, N-terminal domain"/>
    <property type="match status" value="1"/>
</dbReference>
<evidence type="ECO:0000256" key="2">
    <source>
        <dbReference type="ARBA" id="ARBA00022428"/>
    </source>
</evidence>
<dbReference type="PANTHER" id="PTHR48073:SF5">
    <property type="entry name" value="O-SUCCINYLBENZOATE SYNTHASE"/>
    <property type="match status" value="1"/>
</dbReference>
<dbReference type="InterPro" id="IPR013341">
    <property type="entry name" value="Mandelate_racemase_N_dom"/>
</dbReference>
<dbReference type="InterPro" id="IPR010197">
    <property type="entry name" value="OSBS/NAAAR"/>
</dbReference>
<dbReference type="EC" id="4.2.1.113" evidence="6 7"/>
<dbReference type="Gene3D" id="3.20.20.120">
    <property type="entry name" value="Enolase-like C-terminal domain"/>
    <property type="match status" value="1"/>
</dbReference>
<dbReference type="SMART" id="SM00922">
    <property type="entry name" value="MR_MLE"/>
    <property type="match status" value="1"/>
</dbReference>
<dbReference type="GO" id="GO:0043748">
    <property type="term" value="F:O-succinylbenzoate synthase activity"/>
    <property type="evidence" value="ECO:0007669"/>
    <property type="project" value="UniProtKB-EC"/>
</dbReference>
<feature type="binding site" evidence="7">
    <location>
        <position position="239"/>
    </location>
    <ligand>
        <name>Mg(2+)</name>
        <dbReference type="ChEBI" id="CHEBI:18420"/>
    </ligand>
</feature>
<feature type="binding site" evidence="7">
    <location>
        <position position="214"/>
    </location>
    <ligand>
        <name>Mg(2+)</name>
        <dbReference type="ChEBI" id="CHEBI:18420"/>
    </ligand>
</feature>
<comment type="catalytic activity">
    <reaction evidence="7">
        <text>(1R,6R)-6-hydroxy-2-succinyl-cyclohexa-2,4-diene-1-carboxylate = 2-succinylbenzoate + H2O</text>
        <dbReference type="Rhea" id="RHEA:10196"/>
        <dbReference type="ChEBI" id="CHEBI:15377"/>
        <dbReference type="ChEBI" id="CHEBI:18325"/>
        <dbReference type="ChEBI" id="CHEBI:58689"/>
        <dbReference type="EC" id="4.2.1.113"/>
    </reaction>
</comment>
<keyword evidence="10" id="KW-1185">Reference proteome</keyword>
<comment type="pathway">
    <text evidence="7">Quinol/quinone metabolism; 1,4-dihydroxy-2-naphthoate biosynthesis; 1,4-dihydroxy-2-naphthoate from chorismate: step 4/7.</text>
</comment>
<evidence type="ECO:0000313" key="10">
    <source>
        <dbReference type="Proteomes" id="UP000683139"/>
    </source>
</evidence>
<dbReference type="CDD" id="cd03317">
    <property type="entry name" value="NAAAR"/>
    <property type="match status" value="1"/>
</dbReference>
<proteinExistence type="inferred from homology"/>
<comment type="cofactor">
    <cofactor evidence="1 7">
        <name>a divalent metal cation</name>
        <dbReference type="ChEBI" id="CHEBI:60240"/>
    </cofactor>
</comment>
<protein>
    <recommendedName>
        <fullName evidence="6 7">o-succinylbenzoate synthase</fullName>
        <shortName evidence="7">OSB synthase</shortName>
        <shortName evidence="7">OSBS</shortName>
        <ecNumber evidence="6 7">4.2.1.113</ecNumber>
    </recommendedName>
    <alternativeName>
        <fullName evidence="7">4-(2'-carboxyphenyl)-4-oxybutyric acid synthase</fullName>
    </alternativeName>
    <alternativeName>
        <fullName evidence="7">o-succinylbenzoic acid synthase</fullName>
    </alternativeName>
</protein>
<evidence type="ECO:0000256" key="6">
    <source>
        <dbReference type="ARBA" id="ARBA00029491"/>
    </source>
</evidence>
<dbReference type="SUPFAM" id="SSF51604">
    <property type="entry name" value="Enolase C-terminal domain-like"/>
    <property type="match status" value="1"/>
</dbReference>
<keyword evidence="5 7" id="KW-0456">Lyase</keyword>
<dbReference type="Pfam" id="PF13378">
    <property type="entry name" value="MR_MLE_C"/>
    <property type="match status" value="1"/>
</dbReference>
<comment type="pathway">
    <text evidence="7">Quinol/quinone metabolism; menaquinone biosynthesis.</text>
</comment>
<dbReference type="InterPro" id="IPR029065">
    <property type="entry name" value="Enolase_C-like"/>
</dbReference>
<dbReference type="HAMAP" id="MF_01933">
    <property type="entry name" value="MenC_2"/>
    <property type="match status" value="1"/>
</dbReference>
<gene>
    <name evidence="7 9" type="primary">menC</name>
    <name evidence="9" type="ORF">J40TS1_40500</name>
</gene>
<dbReference type="NCBIfam" id="TIGR01928">
    <property type="entry name" value="menC_lowGC_arch"/>
    <property type="match status" value="1"/>
</dbReference>